<dbReference type="EMBL" id="KQ431096">
    <property type="protein sequence ID" value="KOF63355.1"/>
    <property type="molecule type" value="Genomic_DNA"/>
</dbReference>
<name>A0A0L8FI53_OCTBM</name>
<organism evidence="2">
    <name type="scientific">Octopus bimaculoides</name>
    <name type="common">California two-spotted octopus</name>
    <dbReference type="NCBI Taxonomy" id="37653"/>
    <lineage>
        <taxon>Eukaryota</taxon>
        <taxon>Metazoa</taxon>
        <taxon>Spiralia</taxon>
        <taxon>Lophotrochozoa</taxon>
        <taxon>Mollusca</taxon>
        <taxon>Cephalopoda</taxon>
        <taxon>Coleoidea</taxon>
        <taxon>Octopodiformes</taxon>
        <taxon>Octopoda</taxon>
        <taxon>Incirrata</taxon>
        <taxon>Octopodidae</taxon>
        <taxon>Octopus</taxon>
    </lineage>
</organism>
<reference evidence="2" key="1">
    <citation type="submission" date="2015-07" db="EMBL/GenBank/DDBJ databases">
        <title>MeaNS - Measles Nucleotide Surveillance Program.</title>
        <authorList>
            <person name="Tran T."/>
            <person name="Druce J."/>
        </authorList>
    </citation>
    <scope>NUCLEOTIDE SEQUENCE</scope>
    <source>
        <strain evidence="2">UCB-OBI-ISO-001</strain>
        <tissue evidence="2">Gonad</tissue>
    </source>
</reference>
<gene>
    <name evidence="2" type="ORF">OCBIM_22019328mg</name>
</gene>
<feature type="transmembrane region" description="Helical" evidence="1">
    <location>
        <begin position="61"/>
        <end position="82"/>
    </location>
</feature>
<sequence>MTGLMQLKTKFMYQYQVLFIILVDSSNSLTLQRRNFYWRFTERVFVCGAGAGKRCIERKTFLELFSLGVSPFSVFSFVLSVVS</sequence>
<proteinExistence type="predicted"/>
<evidence type="ECO:0000256" key="1">
    <source>
        <dbReference type="SAM" id="Phobius"/>
    </source>
</evidence>
<keyword evidence="1" id="KW-1133">Transmembrane helix</keyword>
<evidence type="ECO:0000313" key="2">
    <source>
        <dbReference type="EMBL" id="KOF63355.1"/>
    </source>
</evidence>
<accession>A0A0L8FI53</accession>
<protein>
    <submittedName>
        <fullName evidence="2">Uncharacterized protein</fullName>
    </submittedName>
</protein>
<keyword evidence="1" id="KW-0812">Transmembrane</keyword>
<keyword evidence="1" id="KW-0472">Membrane</keyword>
<dbReference type="AlphaFoldDB" id="A0A0L8FI53"/>